<dbReference type="Proteomes" id="UP000642748">
    <property type="component" value="Unassembled WGS sequence"/>
</dbReference>
<proteinExistence type="predicted"/>
<dbReference type="CDD" id="cd19100">
    <property type="entry name" value="AKR_unchar"/>
    <property type="match status" value="1"/>
</dbReference>
<dbReference type="InterPro" id="IPR053135">
    <property type="entry name" value="AKR2_Oxidoreductase"/>
</dbReference>
<protein>
    <submittedName>
        <fullName evidence="2">Oxidoreductase</fullName>
    </submittedName>
</protein>
<evidence type="ECO:0000313" key="2">
    <source>
        <dbReference type="EMBL" id="GIH17446.1"/>
    </source>
</evidence>
<keyword evidence="3" id="KW-1185">Reference proteome</keyword>
<feature type="domain" description="NADP-dependent oxidoreductase" evidence="1">
    <location>
        <begin position="24"/>
        <end position="212"/>
    </location>
</feature>
<dbReference type="InterPro" id="IPR020471">
    <property type="entry name" value="AKR"/>
</dbReference>
<dbReference type="Gene3D" id="3.20.20.100">
    <property type="entry name" value="NADP-dependent oxidoreductase domain"/>
    <property type="match status" value="1"/>
</dbReference>
<dbReference type="EMBL" id="BONZ01000055">
    <property type="protein sequence ID" value="GIH17446.1"/>
    <property type="molecule type" value="Genomic_DNA"/>
</dbReference>
<reference evidence="2" key="1">
    <citation type="submission" date="2021-01" db="EMBL/GenBank/DDBJ databases">
        <title>Whole genome shotgun sequence of Rugosimonospora africana NBRC 104875.</title>
        <authorList>
            <person name="Komaki H."/>
            <person name="Tamura T."/>
        </authorList>
    </citation>
    <scope>NUCLEOTIDE SEQUENCE</scope>
    <source>
        <strain evidence="2">NBRC 104875</strain>
    </source>
</reference>
<dbReference type="GO" id="GO:0016491">
    <property type="term" value="F:oxidoreductase activity"/>
    <property type="evidence" value="ECO:0007669"/>
    <property type="project" value="InterPro"/>
</dbReference>
<organism evidence="2 3">
    <name type="scientific">Rugosimonospora africana</name>
    <dbReference type="NCBI Taxonomy" id="556532"/>
    <lineage>
        <taxon>Bacteria</taxon>
        <taxon>Bacillati</taxon>
        <taxon>Actinomycetota</taxon>
        <taxon>Actinomycetes</taxon>
        <taxon>Micromonosporales</taxon>
        <taxon>Micromonosporaceae</taxon>
        <taxon>Rugosimonospora</taxon>
    </lineage>
</organism>
<dbReference type="AlphaFoldDB" id="A0A8J3QVV5"/>
<evidence type="ECO:0000259" key="1">
    <source>
        <dbReference type="Pfam" id="PF00248"/>
    </source>
</evidence>
<accession>A0A8J3QVV5</accession>
<dbReference type="RefSeq" id="WP_203921004.1">
    <property type="nucleotide sequence ID" value="NZ_BONZ01000055.1"/>
</dbReference>
<sequence>MERRALGRTGHESSVAILGGAAFWETTVDVVAAAFERAVAAGVNHLDIAPQYGMAEDLAGEVLPQYRDGMFVACKTLQRDAAGARAELERSLGKLRTDRFDLYQMHAVNSDEELAAVLAPGGAAEALVRARDEGLVGAIGITGHFQQVPRLFRTALERVDLDTVMLPVNAPMLALPDYRAHFAALLDVAAQRNLGVMAIKAVARGPWRTEDHHATTWYEPHRDPAAIREAVRFTLSQPVTGFCMPGDVSIHPDALAAAEQFTPLPQDEIEARIAAADRADALVS</sequence>
<comment type="caution">
    <text evidence="2">The sequence shown here is derived from an EMBL/GenBank/DDBJ whole genome shotgun (WGS) entry which is preliminary data.</text>
</comment>
<dbReference type="PRINTS" id="PR00069">
    <property type="entry name" value="ALDKETRDTASE"/>
</dbReference>
<dbReference type="SUPFAM" id="SSF51430">
    <property type="entry name" value="NAD(P)-linked oxidoreductase"/>
    <property type="match status" value="1"/>
</dbReference>
<evidence type="ECO:0000313" key="3">
    <source>
        <dbReference type="Proteomes" id="UP000642748"/>
    </source>
</evidence>
<name>A0A8J3QVV5_9ACTN</name>
<dbReference type="InterPro" id="IPR023210">
    <property type="entry name" value="NADP_OxRdtase_dom"/>
</dbReference>
<dbReference type="PANTHER" id="PTHR43312:SF1">
    <property type="entry name" value="NADP-DEPENDENT OXIDOREDUCTASE DOMAIN-CONTAINING PROTEIN"/>
    <property type="match status" value="1"/>
</dbReference>
<dbReference type="PANTHER" id="PTHR43312">
    <property type="entry name" value="D-THREO-ALDOSE 1-DEHYDROGENASE"/>
    <property type="match status" value="1"/>
</dbReference>
<dbReference type="Pfam" id="PF00248">
    <property type="entry name" value="Aldo_ket_red"/>
    <property type="match status" value="1"/>
</dbReference>
<dbReference type="InterPro" id="IPR036812">
    <property type="entry name" value="NAD(P)_OxRdtase_dom_sf"/>
</dbReference>
<gene>
    <name evidence="2" type="ORF">Raf01_56180</name>
</gene>